<dbReference type="RefSeq" id="WP_188721199.1">
    <property type="nucleotide sequence ID" value="NZ_BMIF01000006.1"/>
</dbReference>
<organism evidence="3 4">
    <name type="scientific">Nitratireductor aestuarii</name>
    <dbReference type="NCBI Taxonomy" id="1735103"/>
    <lineage>
        <taxon>Bacteria</taxon>
        <taxon>Pseudomonadati</taxon>
        <taxon>Pseudomonadota</taxon>
        <taxon>Alphaproteobacteria</taxon>
        <taxon>Hyphomicrobiales</taxon>
        <taxon>Phyllobacteriaceae</taxon>
        <taxon>Nitratireductor</taxon>
    </lineage>
</organism>
<name>A0A916RSP1_9HYPH</name>
<dbReference type="InterPro" id="IPR014710">
    <property type="entry name" value="RmlC-like_jellyroll"/>
</dbReference>
<evidence type="ECO:0000313" key="3">
    <source>
        <dbReference type="EMBL" id="GGA68515.1"/>
    </source>
</evidence>
<dbReference type="CDD" id="cd02208">
    <property type="entry name" value="cupin_RmlC-like"/>
    <property type="match status" value="2"/>
</dbReference>
<dbReference type="InterPro" id="IPR013096">
    <property type="entry name" value="Cupin_2"/>
</dbReference>
<sequence>MKLMKGTLALVGALVVGAAGITAASAQVNSTVNVWAPKPVAPAPYKSPHKPRTTLEDIRSKIATPNKLKTWKVPVVDDKHLKASWQQLAVGDSTPSMRVLDHQTAFIVWEGEVEVSIQGQDPFVATKGYMIRVPFRRAFQLKNVGSVPSLFFEIFNANATIAYPADSATLPKSPAGTDWYLTQLRDMDSLTRQPQPIFVDYLAAPSAGAFVSDDRMFVNRIRGQAFNCNMQSPTALGHYHADYAEFWFIMEGQIQYNIEGLAPFVSEAGDIVYVPAGRWHSAANYCPGFDTRIAINGYPYGSHNWPNTNQPAKPPVSGKGYLD</sequence>
<feature type="domain" description="Cupin type-2" evidence="2">
    <location>
        <begin position="237"/>
        <end position="284"/>
    </location>
</feature>
<dbReference type="AlphaFoldDB" id="A0A916RSP1"/>
<keyword evidence="4" id="KW-1185">Reference proteome</keyword>
<dbReference type="EMBL" id="BMIF01000006">
    <property type="protein sequence ID" value="GGA68515.1"/>
    <property type="molecule type" value="Genomic_DNA"/>
</dbReference>
<reference evidence="3" key="2">
    <citation type="submission" date="2020-09" db="EMBL/GenBank/DDBJ databases">
        <authorList>
            <person name="Sun Q."/>
            <person name="Zhou Y."/>
        </authorList>
    </citation>
    <scope>NUCLEOTIDE SEQUENCE</scope>
    <source>
        <strain evidence="3">CGMCC 1.15320</strain>
    </source>
</reference>
<dbReference type="Pfam" id="PF07883">
    <property type="entry name" value="Cupin_2"/>
    <property type="match status" value="1"/>
</dbReference>
<evidence type="ECO:0000256" key="1">
    <source>
        <dbReference type="SAM" id="SignalP"/>
    </source>
</evidence>
<gene>
    <name evidence="3" type="ORF">GCM10011385_22960</name>
</gene>
<comment type="caution">
    <text evidence="3">The sequence shown here is derived from an EMBL/GenBank/DDBJ whole genome shotgun (WGS) entry which is preliminary data.</text>
</comment>
<dbReference type="InterPro" id="IPR011051">
    <property type="entry name" value="RmlC_Cupin_sf"/>
</dbReference>
<accession>A0A916RSP1</accession>
<dbReference type="Gene3D" id="2.60.120.10">
    <property type="entry name" value="Jelly Rolls"/>
    <property type="match status" value="2"/>
</dbReference>
<evidence type="ECO:0000313" key="4">
    <source>
        <dbReference type="Proteomes" id="UP000636264"/>
    </source>
</evidence>
<feature type="chain" id="PRO_5037064703" description="Cupin type-2 domain-containing protein" evidence="1">
    <location>
        <begin position="27"/>
        <end position="323"/>
    </location>
</feature>
<protein>
    <recommendedName>
        <fullName evidence="2">Cupin type-2 domain-containing protein</fullName>
    </recommendedName>
</protein>
<evidence type="ECO:0000259" key="2">
    <source>
        <dbReference type="Pfam" id="PF07883"/>
    </source>
</evidence>
<proteinExistence type="predicted"/>
<dbReference type="SUPFAM" id="SSF51182">
    <property type="entry name" value="RmlC-like cupins"/>
    <property type="match status" value="1"/>
</dbReference>
<feature type="signal peptide" evidence="1">
    <location>
        <begin position="1"/>
        <end position="26"/>
    </location>
</feature>
<keyword evidence="1" id="KW-0732">Signal</keyword>
<reference evidence="3" key="1">
    <citation type="journal article" date="2014" name="Int. J. Syst. Evol. Microbiol.">
        <title>Complete genome sequence of Corynebacterium casei LMG S-19264T (=DSM 44701T), isolated from a smear-ripened cheese.</title>
        <authorList>
            <consortium name="US DOE Joint Genome Institute (JGI-PGF)"/>
            <person name="Walter F."/>
            <person name="Albersmeier A."/>
            <person name="Kalinowski J."/>
            <person name="Ruckert C."/>
        </authorList>
    </citation>
    <scope>NUCLEOTIDE SEQUENCE</scope>
    <source>
        <strain evidence="3">CGMCC 1.15320</strain>
    </source>
</reference>
<dbReference type="Proteomes" id="UP000636264">
    <property type="component" value="Unassembled WGS sequence"/>
</dbReference>